<dbReference type="Proteomes" id="UP000305109">
    <property type="component" value="Unassembled WGS sequence"/>
</dbReference>
<gene>
    <name evidence="2" type="ORF">FCG67_18825</name>
</gene>
<evidence type="ECO:0000313" key="3">
    <source>
        <dbReference type="Proteomes" id="UP000305109"/>
    </source>
</evidence>
<dbReference type="EMBL" id="SUMD01000009">
    <property type="protein sequence ID" value="TJZ76065.1"/>
    <property type="molecule type" value="Genomic_DNA"/>
</dbReference>
<evidence type="ECO:0008006" key="4">
    <source>
        <dbReference type="Google" id="ProtNLM"/>
    </source>
</evidence>
<name>A0ABY2RGL2_9NOCA</name>
<keyword evidence="1" id="KW-0812">Transmembrane</keyword>
<protein>
    <recommendedName>
        <fullName evidence="4">MAPEG family protein</fullName>
    </recommendedName>
</protein>
<evidence type="ECO:0000256" key="1">
    <source>
        <dbReference type="SAM" id="Phobius"/>
    </source>
</evidence>
<sequence>MVIFFDLLLALRVAATLWFVGYVLYRLVTDGAESPVSGTRIGAVRSMDAPPQLDSHLEPPPRRFLAAPPLWSTTCSVRNTPVSGTPMCGEPVF</sequence>
<evidence type="ECO:0000313" key="2">
    <source>
        <dbReference type="EMBL" id="TJZ76065.1"/>
    </source>
</evidence>
<feature type="transmembrane region" description="Helical" evidence="1">
    <location>
        <begin position="7"/>
        <end position="25"/>
    </location>
</feature>
<keyword evidence="1" id="KW-1133">Transmembrane helix</keyword>
<comment type="caution">
    <text evidence="2">The sequence shown here is derived from an EMBL/GenBank/DDBJ whole genome shotgun (WGS) entry which is preliminary data.</text>
</comment>
<organism evidence="2 3">
    <name type="scientific">Rhodococcus oryzae</name>
    <dbReference type="NCBI Taxonomy" id="2571143"/>
    <lineage>
        <taxon>Bacteria</taxon>
        <taxon>Bacillati</taxon>
        <taxon>Actinomycetota</taxon>
        <taxon>Actinomycetes</taxon>
        <taxon>Mycobacteriales</taxon>
        <taxon>Nocardiaceae</taxon>
        <taxon>Rhodococcus</taxon>
    </lineage>
</organism>
<proteinExistence type="predicted"/>
<keyword evidence="3" id="KW-1185">Reference proteome</keyword>
<keyword evidence="1" id="KW-0472">Membrane</keyword>
<reference evidence="2 3" key="1">
    <citation type="submission" date="2019-04" db="EMBL/GenBank/DDBJ databases">
        <title>Rhodococcus oryzae sp. nov., a novel actinomycete isolated from rhizosphere soil of rice (Oryza sativa L.).</title>
        <authorList>
            <person name="Li C."/>
        </authorList>
    </citation>
    <scope>NUCLEOTIDE SEQUENCE [LARGE SCALE GENOMIC DNA]</scope>
    <source>
        <strain evidence="2 3">NEAU-CX67</strain>
    </source>
</reference>
<accession>A0ABY2RGL2</accession>